<keyword evidence="3 6" id="KW-0732">Signal</keyword>
<evidence type="ECO:0000256" key="1">
    <source>
        <dbReference type="ARBA" id="ARBA00009175"/>
    </source>
</evidence>
<dbReference type="PROSITE" id="PS51257">
    <property type="entry name" value="PROKAR_LIPOPROTEIN"/>
    <property type="match status" value="1"/>
</dbReference>
<evidence type="ECO:0000313" key="7">
    <source>
        <dbReference type="EMBL" id="TQE43737.1"/>
    </source>
</evidence>
<feature type="binding site" evidence="4">
    <location>
        <position position="69"/>
    </location>
    <ligand>
        <name>molybdate</name>
        <dbReference type="ChEBI" id="CHEBI:36264"/>
    </ligand>
</feature>
<dbReference type="STRING" id="1686286.GCA_900092335_01483"/>
<dbReference type="PANTHER" id="PTHR30632:SF0">
    <property type="entry name" value="SULFATE-BINDING PROTEIN"/>
    <property type="match status" value="1"/>
</dbReference>
<evidence type="ECO:0000256" key="3">
    <source>
        <dbReference type="ARBA" id="ARBA00022729"/>
    </source>
</evidence>
<organism evidence="7 8">
    <name type="scientific">Corynebacterium phoceense</name>
    <dbReference type="NCBI Taxonomy" id="1686286"/>
    <lineage>
        <taxon>Bacteria</taxon>
        <taxon>Bacillati</taxon>
        <taxon>Actinomycetota</taxon>
        <taxon>Actinomycetes</taxon>
        <taxon>Mycobacteriales</taxon>
        <taxon>Corynebacteriaceae</taxon>
        <taxon>Corynebacterium</taxon>
    </lineage>
</organism>
<accession>A0A540R7Z8</accession>
<evidence type="ECO:0000256" key="6">
    <source>
        <dbReference type="SAM" id="SignalP"/>
    </source>
</evidence>
<comment type="similarity">
    <text evidence="1">Belongs to the bacterial solute-binding protein ModA family.</text>
</comment>
<keyword evidence="2 4" id="KW-0479">Metal-binding</keyword>
<evidence type="ECO:0000256" key="5">
    <source>
        <dbReference type="SAM" id="MobiDB-lite"/>
    </source>
</evidence>
<dbReference type="GO" id="GO:0015689">
    <property type="term" value="P:molybdate ion transport"/>
    <property type="evidence" value="ECO:0007669"/>
    <property type="project" value="InterPro"/>
</dbReference>
<comment type="caution">
    <text evidence="7">The sequence shown here is derived from an EMBL/GenBank/DDBJ whole genome shotgun (WGS) entry which is preliminary data.</text>
</comment>
<keyword evidence="4" id="KW-0500">Molybdenum</keyword>
<dbReference type="PANTHER" id="PTHR30632">
    <property type="entry name" value="MOLYBDATE-BINDING PERIPLASMIC PROTEIN"/>
    <property type="match status" value="1"/>
</dbReference>
<proteinExistence type="inferred from homology"/>
<dbReference type="GO" id="GO:0046872">
    <property type="term" value="F:metal ion binding"/>
    <property type="evidence" value="ECO:0007669"/>
    <property type="project" value="UniProtKB-KW"/>
</dbReference>
<dbReference type="GO" id="GO:0030973">
    <property type="term" value="F:molybdate ion binding"/>
    <property type="evidence" value="ECO:0007669"/>
    <property type="project" value="TreeGrafter"/>
</dbReference>
<evidence type="ECO:0000256" key="2">
    <source>
        <dbReference type="ARBA" id="ARBA00022723"/>
    </source>
</evidence>
<evidence type="ECO:0000256" key="4">
    <source>
        <dbReference type="PIRSR" id="PIRSR004846-1"/>
    </source>
</evidence>
<feature type="binding site" evidence="4">
    <location>
        <position position="197"/>
    </location>
    <ligand>
        <name>molybdate</name>
        <dbReference type="ChEBI" id="CHEBI:36264"/>
    </ligand>
</feature>
<dbReference type="EMBL" id="VHIR01000006">
    <property type="protein sequence ID" value="TQE43737.1"/>
    <property type="molecule type" value="Genomic_DNA"/>
</dbReference>
<sequence length="279" mass="28495">MRLIRPLLAVLAASATAVTLSACSPTQQKDSSTGSADTAASASSDNSGSSDTPASDAAESVQLALFAASSTRVLNEAMEKAAADIPATLTFNNGGSAALVQQIKEGAPADLLLTASKKTMDQAVADGTVDEPQTLAENVMVMVVPKGNPAGITSLDDVNEDTTFVLCDPTVPCGDVSTKIMDDKGLDLKADSLESQVADVLGKVTSGEADAGWVYSTDAAAAGDAVEVIEIPGAEKFTNSILGATVKDSEHKDAATKLLNTLADDFDSTWTEFGFTPAD</sequence>
<feature type="binding site" evidence="4">
    <location>
        <position position="96"/>
    </location>
    <ligand>
        <name>molybdate</name>
        <dbReference type="ChEBI" id="CHEBI:36264"/>
    </ligand>
</feature>
<reference evidence="7 8" key="1">
    <citation type="submission" date="2019-06" db="EMBL/GenBank/DDBJ databases">
        <title>Draft genome of C. phoceense Strain 272.</title>
        <authorList>
            <person name="Pacheco L.G.C."/>
            <person name="Barberis C.M."/>
            <person name="Almuzara M.N."/>
            <person name="Traglia G.M."/>
            <person name="Santos C.S."/>
            <person name="Rocha D.J.P.G."/>
            <person name="Aguiar E.R.G.R."/>
            <person name="Vay C.A."/>
        </authorList>
    </citation>
    <scope>NUCLEOTIDE SEQUENCE [LARGE SCALE GENOMIC DNA]</scope>
    <source>
        <strain evidence="7 8">272</strain>
    </source>
</reference>
<feature type="compositionally biased region" description="Low complexity" evidence="5">
    <location>
        <begin position="30"/>
        <end position="55"/>
    </location>
</feature>
<feature type="chain" id="PRO_5021918656" evidence="6">
    <location>
        <begin position="23"/>
        <end position="279"/>
    </location>
</feature>
<feature type="region of interest" description="Disordered" evidence="5">
    <location>
        <begin position="22"/>
        <end position="56"/>
    </location>
</feature>
<dbReference type="InterPro" id="IPR050682">
    <property type="entry name" value="ModA/WtpA"/>
</dbReference>
<dbReference type="InterPro" id="IPR005950">
    <property type="entry name" value="ModA"/>
</dbReference>
<protein>
    <submittedName>
        <fullName evidence="7">Molybdate ABC transporter substrate-binding protein</fullName>
    </submittedName>
</protein>
<dbReference type="Gene3D" id="3.40.190.10">
    <property type="entry name" value="Periplasmic binding protein-like II"/>
    <property type="match status" value="2"/>
</dbReference>
<gene>
    <name evidence="7" type="primary">modA</name>
    <name evidence="7" type="ORF">EJK80_05600</name>
</gene>
<name>A0A540R7Z8_9CORY</name>
<dbReference type="SUPFAM" id="SSF53850">
    <property type="entry name" value="Periplasmic binding protein-like II"/>
    <property type="match status" value="1"/>
</dbReference>
<evidence type="ECO:0000313" key="8">
    <source>
        <dbReference type="Proteomes" id="UP000318080"/>
    </source>
</evidence>
<dbReference type="NCBIfam" id="TIGR01256">
    <property type="entry name" value="modA"/>
    <property type="match status" value="1"/>
</dbReference>
<feature type="binding site" evidence="4">
    <location>
        <position position="215"/>
    </location>
    <ligand>
        <name>molybdate</name>
        <dbReference type="ChEBI" id="CHEBI:36264"/>
    </ligand>
</feature>
<keyword evidence="8" id="KW-1185">Reference proteome</keyword>
<dbReference type="AlphaFoldDB" id="A0A540R7Z8"/>
<dbReference type="Pfam" id="PF13531">
    <property type="entry name" value="SBP_bac_11"/>
    <property type="match status" value="1"/>
</dbReference>
<dbReference type="PIRSF" id="PIRSF004846">
    <property type="entry name" value="ModA"/>
    <property type="match status" value="1"/>
</dbReference>
<feature type="signal peptide" evidence="6">
    <location>
        <begin position="1"/>
        <end position="22"/>
    </location>
</feature>
<dbReference type="Proteomes" id="UP000318080">
    <property type="component" value="Unassembled WGS sequence"/>
</dbReference>